<dbReference type="InterPro" id="IPR036388">
    <property type="entry name" value="WH-like_DNA-bd_sf"/>
</dbReference>
<reference evidence="8 9" key="1">
    <citation type="submission" date="2016-01" db="EMBL/GenBank/DDBJ databases">
        <authorList>
            <person name="McClelland M."/>
            <person name="Jain A."/>
            <person name="Saraogi P."/>
            <person name="Mendelson R."/>
            <person name="Westerman R."/>
            <person name="SanMiguel P."/>
            <person name="Csonka L."/>
        </authorList>
    </citation>
    <scope>NUCLEOTIDE SEQUENCE [LARGE SCALE GENOMIC DNA]</scope>
    <source>
        <strain evidence="8 9">R-53146</strain>
    </source>
</reference>
<dbReference type="AlphaFoldDB" id="A0A0X3APV1"/>
<proteinExistence type="inferred from homology"/>
<name>A0A0X3APV1_9FLAO</name>
<dbReference type="SUPFAM" id="SSF88946">
    <property type="entry name" value="Sigma2 domain of RNA polymerase sigma factors"/>
    <property type="match status" value="1"/>
</dbReference>
<keyword evidence="9" id="KW-1185">Reference proteome</keyword>
<evidence type="ECO:0000256" key="4">
    <source>
        <dbReference type="ARBA" id="ARBA00023125"/>
    </source>
</evidence>
<evidence type="ECO:0000256" key="2">
    <source>
        <dbReference type="ARBA" id="ARBA00023015"/>
    </source>
</evidence>
<evidence type="ECO:0000313" key="8">
    <source>
        <dbReference type="EMBL" id="CVK16065.1"/>
    </source>
</evidence>
<dbReference type="InterPro" id="IPR013325">
    <property type="entry name" value="RNA_pol_sigma_r2"/>
</dbReference>
<dbReference type="NCBIfam" id="TIGR02937">
    <property type="entry name" value="sigma70-ECF"/>
    <property type="match status" value="1"/>
</dbReference>
<dbReference type="Gene3D" id="1.10.10.10">
    <property type="entry name" value="Winged helix-like DNA-binding domain superfamily/Winged helix DNA-binding domain"/>
    <property type="match status" value="1"/>
</dbReference>
<gene>
    <name evidence="8" type="ORF">Ga0061079_10519</name>
</gene>
<evidence type="ECO:0000313" key="9">
    <source>
        <dbReference type="Proteomes" id="UP000182761"/>
    </source>
</evidence>
<dbReference type="GO" id="GO:0016987">
    <property type="term" value="F:sigma factor activity"/>
    <property type="evidence" value="ECO:0007669"/>
    <property type="project" value="UniProtKB-KW"/>
</dbReference>
<dbReference type="GO" id="GO:0006352">
    <property type="term" value="P:DNA-templated transcription initiation"/>
    <property type="evidence" value="ECO:0007669"/>
    <property type="project" value="InterPro"/>
</dbReference>
<keyword evidence="4" id="KW-0238">DNA-binding</keyword>
<dbReference type="InterPro" id="IPR039425">
    <property type="entry name" value="RNA_pol_sigma-70-like"/>
</dbReference>
<dbReference type="InterPro" id="IPR013249">
    <property type="entry name" value="RNA_pol_sigma70_r4_t2"/>
</dbReference>
<organism evidence="8 9">
    <name type="scientific">Apibacter mensalis</name>
    <dbReference type="NCBI Taxonomy" id="1586267"/>
    <lineage>
        <taxon>Bacteria</taxon>
        <taxon>Pseudomonadati</taxon>
        <taxon>Bacteroidota</taxon>
        <taxon>Flavobacteriia</taxon>
        <taxon>Flavobacteriales</taxon>
        <taxon>Weeksellaceae</taxon>
        <taxon>Apibacter</taxon>
    </lineage>
</organism>
<dbReference type="PANTHER" id="PTHR43133">
    <property type="entry name" value="RNA POLYMERASE ECF-TYPE SIGMA FACTO"/>
    <property type="match status" value="1"/>
</dbReference>
<keyword evidence="3" id="KW-0731">Sigma factor</keyword>
<dbReference type="STRING" id="1586267.GCA_001418685_00904"/>
<dbReference type="EMBL" id="FCOR01000005">
    <property type="protein sequence ID" value="CVK16065.1"/>
    <property type="molecule type" value="Genomic_DNA"/>
</dbReference>
<comment type="similarity">
    <text evidence="1">Belongs to the sigma-70 factor family. ECF subfamily.</text>
</comment>
<protein>
    <submittedName>
        <fullName evidence="8">RNA polymerase, sigma subunit, ECF family</fullName>
    </submittedName>
</protein>
<evidence type="ECO:0000256" key="1">
    <source>
        <dbReference type="ARBA" id="ARBA00010641"/>
    </source>
</evidence>
<dbReference type="CDD" id="cd06171">
    <property type="entry name" value="Sigma70_r4"/>
    <property type="match status" value="1"/>
</dbReference>
<dbReference type="OrthoDB" id="9790423at2"/>
<evidence type="ECO:0000259" key="6">
    <source>
        <dbReference type="Pfam" id="PF04542"/>
    </source>
</evidence>
<dbReference type="GO" id="GO:0003677">
    <property type="term" value="F:DNA binding"/>
    <property type="evidence" value="ECO:0007669"/>
    <property type="project" value="UniProtKB-KW"/>
</dbReference>
<dbReference type="InterPro" id="IPR014284">
    <property type="entry name" value="RNA_pol_sigma-70_dom"/>
</dbReference>
<sequence length="200" mass="23606">MIKRTDCELVHSYINGNESALKTLLDRHKLKIFNYINRKVNNPELAEDLFQDVFIKVILTLKDKKYNEEGKFLPWVLRISHNLIIDHFRVSNKTKIINESSGQHEDYNIFDFVKVSELSIEDLMINEQINLDLKKLINELSEDQKEVLELRFYKGLSFKEIAEETNVGINTALGRMRYAILNLRKLIETKNLTFIYNNKI</sequence>
<evidence type="ECO:0000256" key="3">
    <source>
        <dbReference type="ARBA" id="ARBA00023082"/>
    </source>
</evidence>
<accession>A0A0X3APV1</accession>
<dbReference type="Pfam" id="PF04542">
    <property type="entry name" value="Sigma70_r2"/>
    <property type="match status" value="1"/>
</dbReference>
<dbReference type="SUPFAM" id="SSF88659">
    <property type="entry name" value="Sigma3 and sigma4 domains of RNA polymerase sigma factors"/>
    <property type="match status" value="1"/>
</dbReference>
<dbReference type="RefSeq" id="WP_055425279.1">
    <property type="nucleotide sequence ID" value="NZ_FCOR01000005.1"/>
</dbReference>
<evidence type="ECO:0000259" key="7">
    <source>
        <dbReference type="Pfam" id="PF08281"/>
    </source>
</evidence>
<keyword evidence="5" id="KW-0804">Transcription</keyword>
<dbReference type="InterPro" id="IPR007627">
    <property type="entry name" value="RNA_pol_sigma70_r2"/>
</dbReference>
<feature type="domain" description="RNA polymerase sigma-70 region 2" evidence="6">
    <location>
        <begin position="24"/>
        <end position="90"/>
    </location>
</feature>
<dbReference type="PANTHER" id="PTHR43133:SF8">
    <property type="entry name" value="RNA POLYMERASE SIGMA FACTOR HI_1459-RELATED"/>
    <property type="match status" value="1"/>
</dbReference>
<keyword evidence="2" id="KW-0805">Transcription regulation</keyword>
<dbReference type="Pfam" id="PF08281">
    <property type="entry name" value="Sigma70_r4_2"/>
    <property type="match status" value="1"/>
</dbReference>
<evidence type="ECO:0000256" key="5">
    <source>
        <dbReference type="ARBA" id="ARBA00023163"/>
    </source>
</evidence>
<dbReference type="InterPro" id="IPR013324">
    <property type="entry name" value="RNA_pol_sigma_r3/r4-like"/>
</dbReference>
<feature type="domain" description="RNA polymerase sigma factor 70 region 4 type 2" evidence="7">
    <location>
        <begin position="132"/>
        <end position="171"/>
    </location>
</feature>
<dbReference type="Proteomes" id="UP000182761">
    <property type="component" value="Unassembled WGS sequence"/>
</dbReference>
<dbReference type="Gene3D" id="1.10.1740.10">
    <property type="match status" value="1"/>
</dbReference>